<organism evidence="3 4">
    <name type="scientific">Candidatus Opimibacter skivensis</name>
    <dbReference type="NCBI Taxonomy" id="2982028"/>
    <lineage>
        <taxon>Bacteria</taxon>
        <taxon>Pseudomonadati</taxon>
        <taxon>Bacteroidota</taxon>
        <taxon>Saprospiria</taxon>
        <taxon>Saprospirales</taxon>
        <taxon>Saprospiraceae</taxon>
        <taxon>Candidatus Opimibacter</taxon>
    </lineage>
</organism>
<gene>
    <name evidence="3" type="ORF">IPP15_19625</name>
</gene>
<dbReference type="AlphaFoldDB" id="A0A9D7SWL1"/>
<dbReference type="PANTHER" id="PTHR16026">
    <property type="entry name" value="CARTILAGE ACIDIC PROTEIN 1"/>
    <property type="match status" value="1"/>
</dbReference>
<accession>A0A9D7SWL1</accession>
<dbReference type="Pfam" id="PF07593">
    <property type="entry name" value="UnbV_ASPIC"/>
    <property type="match status" value="1"/>
</dbReference>
<dbReference type="Gene3D" id="2.130.10.130">
    <property type="entry name" value="Integrin alpha, N-terminal"/>
    <property type="match status" value="4"/>
</dbReference>
<dbReference type="InterPro" id="IPR013517">
    <property type="entry name" value="FG-GAP"/>
</dbReference>
<dbReference type="SUPFAM" id="SSF69318">
    <property type="entry name" value="Integrin alpha N-terminal domain"/>
    <property type="match status" value="3"/>
</dbReference>
<dbReference type="Pfam" id="PF13517">
    <property type="entry name" value="FG-GAP_3"/>
    <property type="match status" value="5"/>
</dbReference>
<dbReference type="Proteomes" id="UP000808337">
    <property type="component" value="Unassembled WGS sequence"/>
</dbReference>
<evidence type="ECO:0000313" key="3">
    <source>
        <dbReference type="EMBL" id="MBK9984543.1"/>
    </source>
</evidence>
<proteinExistence type="predicted"/>
<comment type="caution">
    <text evidence="3">The sequence shown here is derived from an EMBL/GenBank/DDBJ whole genome shotgun (WGS) entry which is preliminary data.</text>
</comment>
<sequence>MNNYLVLLTALVFLISCNKNRNEQKFQAISNTDSDTSKYEKRLFTQLDSTVTGIKFANFISETEEMNINLYDYLYNGGGVAAGDINNDGLIDLYFSGGMVFHKLYLNEGNFKFLDITATAGVEGGYGFKTGVTMVDINNDGLLDIYMCKSMVSDPKYRKNILYVNNGDLTFTDRAEEYGLADASYSSQAYFFDMDADGDLDLYLVNHPWDLSEASNLKVEYNGKGQIEMRKTEDFNYISGRLYENTGKHFTDITHKAGVENSAFGLSAVIGDFNNDLRPDIYVCNDYIKPDFLYINNGDKTFTESFSDFFRHSSLSSMGSDFADINNDGYLDLITLDMLPRDHYRQNMLMMIQNYDKFDQMIKLGLEAQYVENCLQLNNGNGTFSDIAYMANTAATDWSWSALFADYDNDGWKDLFVSNGYKRDVTNMDYARYAVDSLRKEYAAKKVSMVKWVEQMPSVKLQSYLFRNKGGMYFSDESKTWNSGTPAFSNGAAYADLDNDGYLDIIVNNIDEPAFVLKNEGKSSRANNFIRFVLTNDKGKTAYGTRIRIYTTDGKFQDQVYYPTRGFFSSVEPVVHFGIGKTDSVASAEIIWPDRSIQVIENPEINKVLHITRNVSGKKYKPAPEQKLFFEDISVKLPPEAIHKENDFIDFKREPLLHQKYSEEGPASAAGDVNGDGLDDVYLGGAAGFAGKLLLQKKEGGFELAQTSIFKKDSLYEDIAALFFDADGNGSKDLIVISGGNEQPMNNKLYQSRLYINNGKGDFSKSVDGLPEQFSSGGCVAVADLDDDGDLDLFIGARVSPGRYPLPPESSLLRNDNGKFTNVTADWSEGLINIGMLTDAQFADLDKDGTQELILTGEWMPVTIFRKIDHKYVNVTTEFGISDLTGWWYTLEITDINGDGFPDIVAGNLGLNSHIQATKEKPATMFYKDFDNNGTTDPVLCYFNGDSSFPLQYRDRMLDQMIILKKRFTRYHTYANATIEDIFTPSQLKDVKTLNANTFTHTLFINQEGKRFIGQSLPMYTQISAMRAINALDINHDGVMDLVVGGNFYGTDAQFGRYDASVGSILIGDGKGQFQLVGPADSGFCIPGNVKSILPLKSSSGISLFVVRNNDRCSLFGLKK</sequence>
<dbReference type="InterPro" id="IPR028994">
    <property type="entry name" value="Integrin_alpha_N"/>
</dbReference>
<dbReference type="InterPro" id="IPR011519">
    <property type="entry name" value="UnbV_ASPIC"/>
</dbReference>
<keyword evidence="1" id="KW-0732">Signal</keyword>
<name>A0A9D7SWL1_9BACT</name>
<dbReference type="PANTHER" id="PTHR16026:SF0">
    <property type="entry name" value="CARTILAGE ACIDIC PROTEIN 1"/>
    <property type="match status" value="1"/>
</dbReference>
<reference evidence="3 4" key="1">
    <citation type="submission" date="2020-10" db="EMBL/GenBank/DDBJ databases">
        <title>Connecting structure to function with the recovery of over 1000 high-quality activated sludge metagenome-assembled genomes encoding full-length rRNA genes using long-read sequencing.</title>
        <authorList>
            <person name="Singleton C.M."/>
            <person name="Petriglieri F."/>
            <person name="Kristensen J.M."/>
            <person name="Kirkegaard R.H."/>
            <person name="Michaelsen T.Y."/>
            <person name="Andersen M.H."/>
            <person name="Karst S.M."/>
            <person name="Dueholm M.S."/>
            <person name="Nielsen P.H."/>
            <person name="Albertsen M."/>
        </authorList>
    </citation>
    <scope>NUCLEOTIDE SEQUENCE [LARGE SCALE GENOMIC DNA]</scope>
    <source>
        <strain evidence="3">Ribe_18-Q3-R11-54_MAXAC.273</strain>
    </source>
</reference>
<evidence type="ECO:0000256" key="1">
    <source>
        <dbReference type="ARBA" id="ARBA00022729"/>
    </source>
</evidence>
<feature type="domain" description="ASPIC/UnbV" evidence="2">
    <location>
        <begin position="542"/>
        <end position="609"/>
    </location>
</feature>
<evidence type="ECO:0000313" key="4">
    <source>
        <dbReference type="Proteomes" id="UP000808337"/>
    </source>
</evidence>
<dbReference type="EMBL" id="JADKGY010000029">
    <property type="protein sequence ID" value="MBK9984543.1"/>
    <property type="molecule type" value="Genomic_DNA"/>
</dbReference>
<protein>
    <submittedName>
        <fullName evidence="3">VCBS repeat-containing protein</fullName>
    </submittedName>
</protein>
<evidence type="ECO:0000259" key="2">
    <source>
        <dbReference type="Pfam" id="PF07593"/>
    </source>
</evidence>
<dbReference type="InterPro" id="IPR027039">
    <property type="entry name" value="Crtac1"/>
</dbReference>